<organism evidence="9 10">
    <name type="scientific">Humicola insolens</name>
    <name type="common">Soft-rot fungus</name>
    <dbReference type="NCBI Taxonomy" id="85995"/>
    <lineage>
        <taxon>Eukaryota</taxon>
        <taxon>Fungi</taxon>
        <taxon>Dikarya</taxon>
        <taxon>Ascomycota</taxon>
        <taxon>Pezizomycotina</taxon>
        <taxon>Sordariomycetes</taxon>
        <taxon>Sordariomycetidae</taxon>
        <taxon>Sordariales</taxon>
        <taxon>Chaetomiaceae</taxon>
        <taxon>Mycothermus</taxon>
    </lineage>
</organism>
<evidence type="ECO:0000256" key="8">
    <source>
        <dbReference type="SAM" id="Phobius"/>
    </source>
</evidence>
<evidence type="ECO:0000256" key="1">
    <source>
        <dbReference type="ARBA" id="ARBA00004141"/>
    </source>
</evidence>
<feature type="transmembrane region" description="Helical" evidence="8">
    <location>
        <begin position="309"/>
        <end position="328"/>
    </location>
</feature>
<comment type="similarity">
    <text evidence="2">Belongs to the SLC29A/ENT transporter (TC 2.A.57) family.</text>
</comment>
<feature type="transmembrane region" description="Helical" evidence="8">
    <location>
        <begin position="44"/>
        <end position="67"/>
    </location>
</feature>
<gene>
    <name evidence="9" type="ORF">VTJ49DRAFT_4353</name>
</gene>
<feature type="transmembrane region" description="Helical" evidence="8">
    <location>
        <begin position="145"/>
        <end position="164"/>
    </location>
</feature>
<evidence type="ECO:0000313" key="10">
    <source>
        <dbReference type="Proteomes" id="UP001583172"/>
    </source>
</evidence>
<comment type="subcellular location">
    <subcellularLocation>
        <location evidence="1">Membrane</location>
        <topology evidence="1">Multi-pass membrane protein</topology>
    </subcellularLocation>
</comment>
<evidence type="ECO:0000256" key="3">
    <source>
        <dbReference type="ARBA" id="ARBA00022448"/>
    </source>
</evidence>
<evidence type="ECO:0000256" key="2">
    <source>
        <dbReference type="ARBA" id="ARBA00007965"/>
    </source>
</evidence>
<feature type="transmembrane region" description="Helical" evidence="8">
    <location>
        <begin position="237"/>
        <end position="259"/>
    </location>
</feature>
<keyword evidence="5 8" id="KW-1133">Transmembrane helix</keyword>
<keyword evidence="10" id="KW-1185">Reference proteome</keyword>
<feature type="region of interest" description="Disordered" evidence="7">
    <location>
        <begin position="209"/>
        <end position="231"/>
    </location>
</feature>
<evidence type="ECO:0000256" key="4">
    <source>
        <dbReference type="ARBA" id="ARBA00022692"/>
    </source>
</evidence>
<keyword evidence="3" id="KW-0813">Transport</keyword>
<evidence type="ECO:0000256" key="5">
    <source>
        <dbReference type="ARBA" id="ARBA00022989"/>
    </source>
</evidence>
<evidence type="ECO:0000256" key="7">
    <source>
        <dbReference type="SAM" id="MobiDB-lite"/>
    </source>
</evidence>
<dbReference type="PANTHER" id="PTHR10332:SF88">
    <property type="entry name" value="EQUILIBRATIVE NUCLEOSIDE TRANSPORTER 1, ISOFORM A"/>
    <property type="match status" value="1"/>
</dbReference>
<feature type="compositionally biased region" description="Low complexity" evidence="7">
    <location>
        <begin position="209"/>
        <end position="218"/>
    </location>
</feature>
<feature type="transmembrane region" description="Helical" evidence="8">
    <location>
        <begin position="87"/>
        <end position="105"/>
    </location>
</feature>
<feature type="region of interest" description="Disordered" evidence="7">
    <location>
        <begin position="269"/>
        <end position="293"/>
    </location>
</feature>
<accession>A0ABR3VLD8</accession>
<feature type="transmembrane region" description="Helical" evidence="8">
    <location>
        <begin position="117"/>
        <end position="139"/>
    </location>
</feature>
<protein>
    <submittedName>
        <fullName evidence="9">Uncharacterized protein</fullName>
    </submittedName>
</protein>
<feature type="transmembrane region" description="Helical" evidence="8">
    <location>
        <begin position="348"/>
        <end position="373"/>
    </location>
</feature>
<proteinExistence type="inferred from homology"/>
<name>A0ABR3VLD8_HUMIN</name>
<dbReference type="EMBL" id="JAZGSY010000034">
    <property type="protein sequence ID" value="KAL1842715.1"/>
    <property type="molecule type" value="Genomic_DNA"/>
</dbReference>
<sequence length="402" mass="43651">MDRIRAWFSPAKASADDYEPLAGNEPGSLEDAMSHEQGKPPFSWLEYSVFALIGVAMLWAWNMFLAAAPYFQIRFQSDPWIYDNSQSAILTTFTVVNLASMLLLANLQAKADYPFRIITALVISGGVFALLTASTTLFVNASPRGYLIFLLLMVALTAGGTGLMQNGAFSFAAGFGRPEYTQAIMAGQGVAGILPPLTQMLSYLAFSDSSASSPSSTPDQPPLPPPPPEKNQGSTSAFIYFLTAVLISAITLTAFIPLVRRHARATLRLRNSTTTTTTSEPESDPDTPPTAAPGHRHVPLLTLLLKLRWLAAAVFMCFVVAMFFPVFTAKILSVRDPMDSGRLFSPGAFIPLGFFFWNLGDLAGRVSTALPALSAPFRRRPKVLFGISLASVKKREKRLINV</sequence>
<dbReference type="PANTHER" id="PTHR10332">
    <property type="entry name" value="EQUILIBRATIVE NUCLEOSIDE TRANSPORTER"/>
    <property type="match status" value="1"/>
</dbReference>
<dbReference type="PIRSF" id="PIRSF016379">
    <property type="entry name" value="ENT"/>
    <property type="match status" value="1"/>
</dbReference>
<reference evidence="9 10" key="1">
    <citation type="journal article" date="2024" name="Commun. Biol.">
        <title>Comparative genomic analysis of thermophilic fungi reveals convergent evolutionary adaptations and gene losses.</title>
        <authorList>
            <person name="Steindorff A.S."/>
            <person name="Aguilar-Pontes M.V."/>
            <person name="Robinson A.J."/>
            <person name="Andreopoulos B."/>
            <person name="LaButti K."/>
            <person name="Kuo A."/>
            <person name="Mondo S."/>
            <person name="Riley R."/>
            <person name="Otillar R."/>
            <person name="Haridas S."/>
            <person name="Lipzen A."/>
            <person name="Grimwood J."/>
            <person name="Schmutz J."/>
            <person name="Clum A."/>
            <person name="Reid I.D."/>
            <person name="Moisan M.C."/>
            <person name="Butler G."/>
            <person name="Nguyen T.T.M."/>
            <person name="Dewar K."/>
            <person name="Conant G."/>
            <person name="Drula E."/>
            <person name="Henrissat B."/>
            <person name="Hansel C."/>
            <person name="Singer S."/>
            <person name="Hutchinson M.I."/>
            <person name="de Vries R.P."/>
            <person name="Natvig D.O."/>
            <person name="Powell A.J."/>
            <person name="Tsang A."/>
            <person name="Grigoriev I.V."/>
        </authorList>
    </citation>
    <scope>NUCLEOTIDE SEQUENCE [LARGE SCALE GENOMIC DNA]</scope>
    <source>
        <strain evidence="9 10">CBS 620.91</strain>
    </source>
</reference>
<dbReference type="Pfam" id="PF01733">
    <property type="entry name" value="Nucleoside_tran"/>
    <property type="match status" value="1"/>
</dbReference>
<dbReference type="SUPFAM" id="SSF103473">
    <property type="entry name" value="MFS general substrate transporter"/>
    <property type="match status" value="1"/>
</dbReference>
<feature type="transmembrane region" description="Helical" evidence="8">
    <location>
        <begin position="185"/>
        <end position="206"/>
    </location>
</feature>
<feature type="compositionally biased region" description="Pro residues" evidence="7">
    <location>
        <begin position="219"/>
        <end position="229"/>
    </location>
</feature>
<keyword evidence="6 8" id="KW-0472">Membrane</keyword>
<evidence type="ECO:0000256" key="6">
    <source>
        <dbReference type="ARBA" id="ARBA00023136"/>
    </source>
</evidence>
<keyword evidence="4 8" id="KW-0812">Transmembrane</keyword>
<dbReference type="InterPro" id="IPR036259">
    <property type="entry name" value="MFS_trans_sf"/>
</dbReference>
<dbReference type="Proteomes" id="UP001583172">
    <property type="component" value="Unassembled WGS sequence"/>
</dbReference>
<dbReference type="InterPro" id="IPR002259">
    <property type="entry name" value="Eqnu_transpt"/>
</dbReference>
<comment type="caution">
    <text evidence="9">The sequence shown here is derived from an EMBL/GenBank/DDBJ whole genome shotgun (WGS) entry which is preliminary data.</text>
</comment>
<evidence type="ECO:0000313" key="9">
    <source>
        <dbReference type="EMBL" id="KAL1842715.1"/>
    </source>
</evidence>